<dbReference type="EMBL" id="JAINDJ010000002">
    <property type="protein sequence ID" value="KAG9456691.1"/>
    <property type="molecule type" value="Genomic_DNA"/>
</dbReference>
<keyword evidence="2" id="KW-1185">Reference proteome</keyword>
<dbReference type="Proteomes" id="UP000825729">
    <property type="component" value="Unassembled WGS sequence"/>
</dbReference>
<evidence type="ECO:0000313" key="2">
    <source>
        <dbReference type="Proteomes" id="UP000825729"/>
    </source>
</evidence>
<name>A0AAV7FA30_ARIFI</name>
<protein>
    <submittedName>
        <fullName evidence="1">Uncharacterized protein</fullName>
    </submittedName>
</protein>
<sequence>MVPNVKHPRIHGRTYNLWACARRHRCTYTGKLYTCKVRRRRPGSIGGLMRPHEYSQPETFIFVKYAIQTRIYKALVKLELRDHLYRYLLSCSPAPKAAAQRADVPIAQQRKRGTETGYKLKKGRYGAAFGSVFLTLVHSFSVGRSPDSAPSFASVFSSPLPAQGNSIAPSPPRFAFFASCRHFQASSFWFSRMVLREPLKGIMELPRLAVRSCRL</sequence>
<comment type="caution">
    <text evidence="1">The sequence shown here is derived from an EMBL/GenBank/DDBJ whole genome shotgun (WGS) entry which is preliminary data.</text>
</comment>
<accession>A0AAV7FA30</accession>
<dbReference type="AlphaFoldDB" id="A0AAV7FA30"/>
<proteinExistence type="predicted"/>
<gene>
    <name evidence="1" type="ORF">H6P81_001199</name>
</gene>
<evidence type="ECO:0000313" key="1">
    <source>
        <dbReference type="EMBL" id="KAG9456691.1"/>
    </source>
</evidence>
<reference evidence="1 2" key="1">
    <citation type="submission" date="2021-07" db="EMBL/GenBank/DDBJ databases">
        <title>The Aristolochia fimbriata genome: insights into angiosperm evolution, floral development and chemical biosynthesis.</title>
        <authorList>
            <person name="Jiao Y."/>
        </authorList>
    </citation>
    <scope>NUCLEOTIDE SEQUENCE [LARGE SCALE GENOMIC DNA]</scope>
    <source>
        <strain evidence="1">IBCAS-2021</strain>
        <tissue evidence="1">Leaf</tissue>
    </source>
</reference>
<organism evidence="1 2">
    <name type="scientific">Aristolochia fimbriata</name>
    <name type="common">White veined hardy Dutchman's pipe vine</name>
    <dbReference type="NCBI Taxonomy" id="158543"/>
    <lineage>
        <taxon>Eukaryota</taxon>
        <taxon>Viridiplantae</taxon>
        <taxon>Streptophyta</taxon>
        <taxon>Embryophyta</taxon>
        <taxon>Tracheophyta</taxon>
        <taxon>Spermatophyta</taxon>
        <taxon>Magnoliopsida</taxon>
        <taxon>Magnoliidae</taxon>
        <taxon>Piperales</taxon>
        <taxon>Aristolochiaceae</taxon>
        <taxon>Aristolochia</taxon>
    </lineage>
</organism>